<dbReference type="InterPro" id="IPR012337">
    <property type="entry name" value="RNaseH-like_sf"/>
</dbReference>
<evidence type="ECO:0000313" key="4">
    <source>
        <dbReference type="Proteomes" id="UP000410492"/>
    </source>
</evidence>
<dbReference type="PANTHER" id="PTHR45913:SF19">
    <property type="entry name" value="LOW QUALITY PROTEIN: ZINC FINGER BED DOMAIN-CONTAINING PROTEIN 5-LIKE"/>
    <property type="match status" value="1"/>
</dbReference>
<gene>
    <name evidence="3" type="ORF">CALMAC_LOCUS14377</name>
</gene>
<feature type="compositionally biased region" description="Low complexity" evidence="2">
    <location>
        <begin position="492"/>
        <end position="529"/>
    </location>
</feature>
<protein>
    <submittedName>
        <fullName evidence="3">Uncharacterized protein</fullName>
    </submittedName>
</protein>
<feature type="compositionally biased region" description="Basic and acidic residues" evidence="2">
    <location>
        <begin position="1"/>
        <end position="15"/>
    </location>
</feature>
<reference evidence="3 4" key="1">
    <citation type="submission" date="2019-01" db="EMBL/GenBank/DDBJ databases">
        <authorList>
            <person name="Sayadi A."/>
        </authorList>
    </citation>
    <scope>NUCLEOTIDE SEQUENCE [LARGE SCALE GENOMIC DNA]</scope>
</reference>
<keyword evidence="1" id="KW-0175">Coiled coil</keyword>
<feature type="region of interest" description="Disordered" evidence="2">
    <location>
        <begin position="492"/>
        <end position="575"/>
    </location>
</feature>
<feature type="compositionally biased region" description="Low complexity" evidence="2">
    <location>
        <begin position="558"/>
        <end position="575"/>
    </location>
</feature>
<feature type="region of interest" description="Disordered" evidence="2">
    <location>
        <begin position="1"/>
        <end position="37"/>
    </location>
</feature>
<feature type="compositionally biased region" description="Polar residues" evidence="2">
    <location>
        <begin position="16"/>
        <end position="28"/>
    </location>
</feature>
<proteinExistence type="predicted"/>
<dbReference type="Proteomes" id="UP000410492">
    <property type="component" value="Unassembled WGS sequence"/>
</dbReference>
<dbReference type="AlphaFoldDB" id="A0A653D4S8"/>
<name>A0A653D4S8_CALMS</name>
<evidence type="ECO:0000256" key="1">
    <source>
        <dbReference type="SAM" id="Coils"/>
    </source>
</evidence>
<sequence>MDKFLKRKLDVKEGEASTSQDTVSAENIQETHEIEAKRNKKSTNRQYLDEYLNFGFTWTGDTNYQIPKCITCREKLANSAMVPAKLKRHFSTKHANLATKNKEYFKRTLEMQGNHAKRFQKAVTISDKAQTASYKVAELIALKQKPHTERESLILPACCEIVKIMFGREAEKELLKIPLSDDTIKRRIIDMSEDIEKKVTDKLSSGRNFAIQVDESTDISGKAHLLAFVRFINENEIINQILCCRELTERTTGQDMFDSITSYMEKFKVSWEHCVGICTDGAPSMVGSIKGFATLIKTRNPNVVSTHCFLHRESLIAKTLPPDLKCVLEQNVENSMDEQETEANEEDSLTGSAYVTGNGGTYTDIQTGVDTGGTDSNEIVATTESASADKEGGIGNSTNRYQNHFKIPVGGVKKYKRKAVEMNETERRMEEAYEIMKQCRNAKPPKPTLCTAYGQLAATRLETLSEVNRIIMMNEIDNLFFRATMNHYQSAQYQSASPGPASPASANSFIHQPPQYQSASPGSASPASPNSFTHQSPQCPSASPGPASPASTLLFIHQPPQYQSGSPGPVSPSIC</sequence>
<feature type="coiled-coil region" evidence="1">
    <location>
        <begin position="412"/>
        <end position="442"/>
    </location>
</feature>
<dbReference type="PANTHER" id="PTHR45913">
    <property type="entry name" value="EPM2A-INTERACTING PROTEIN 1"/>
    <property type="match status" value="1"/>
</dbReference>
<dbReference type="OrthoDB" id="10068674at2759"/>
<dbReference type="EMBL" id="CAACVG010010132">
    <property type="protein sequence ID" value="VEN55105.1"/>
    <property type="molecule type" value="Genomic_DNA"/>
</dbReference>
<organism evidence="3 4">
    <name type="scientific">Callosobruchus maculatus</name>
    <name type="common">Southern cowpea weevil</name>
    <name type="synonym">Pulse bruchid</name>
    <dbReference type="NCBI Taxonomy" id="64391"/>
    <lineage>
        <taxon>Eukaryota</taxon>
        <taxon>Metazoa</taxon>
        <taxon>Ecdysozoa</taxon>
        <taxon>Arthropoda</taxon>
        <taxon>Hexapoda</taxon>
        <taxon>Insecta</taxon>
        <taxon>Pterygota</taxon>
        <taxon>Neoptera</taxon>
        <taxon>Endopterygota</taxon>
        <taxon>Coleoptera</taxon>
        <taxon>Polyphaga</taxon>
        <taxon>Cucujiformia</taxon>
        <taxon>Chrysomeloidea</taxon>
        <taxon>Chrysomelidae</taxon>
        <taxon>Bruchinae</taxon>
        <taxon>Bruchini</taxon>
        <taxon>Callosobruchus</taxon>
    </lineage>
</organism>
<evidence type="ECO:0000256" key="2">
    <source>
        <dbReference type="SAM" id="MobiDB-lite"/>
    </source>
</evidence>
<keyword evidence="4" id="KW-1185">Reference proteome</keyword>
<accession>A0A653D4S8</accession>
<dbReference type="SUPFAM" id="SSF53098">
    <property type="entry name" value="Ribonuclease H-like"/>
    <property type="match status" value="1"/>
</dbReference>
<evidence type="ECO:0000313" key="3">
    <source>
        <dbReference type="EMBL" id="VEN55105.1"/>
    </source>
</evidence>
<feature type="compositionally biased region" description="Low complexity" evidence="2">
    <location>
        <begin position="536"/>
        <end position="551"/>
    </location>
</feature>